<sequence length="510" mass="58752">MICIILNTIFLAVEHHGMSDQLNKVLEVGNRVFTAVFTLECIMKLMALSKEFFVNKWNVFDLVIVLASLLDLGLEIGSGLSVLRGMRLLRVLKLAQSWRTMRVLLSIIVSTLGALGNLTFVLLIIIYIFAVIGMQLFGKNYTAANFAPDPIPRWNFTDFFHSFMMIFRILCGEWVEPLWDCMRAEQKDGSETCLAIFLPALVMGNFMVLNLFLALLLNSFNSEELKSRQDDLEDESRVLQLFIRLRDWMFRRKKRKDGEEEEEEQAKEEEENDSKKSLEDVVPERGVKQAFSEPEMHTRCEEEDAGMDPHTKGYKRMTIVAKSISLSKLSRGPQENGHMDKNSLNGKKVKFQGDDDRPEIIELSEFNAADAQFALCTPRRSREDMEQEDEEYRDQRQQYRFREVKGHEHDYRQLQYPEPNLSEGEGYNNEDSVSQVNFSDGDIPKMKMDEVRRDTNGLGFAVGHCSDIDGDMGKFFMVSFDPQAKVRHGEPNGGPKAKHWQVNEEYERDG</sequence>
<dbReference type="FunFam" id="1.20.120.350:FF:000068">
    <property type="entry name" value="Sodium channel protein"/>
    <property type="match status" value="1"/>
</dbReference>
<feature type="compositionally biased region" description="Basic and acidic residues" evidence="5">
    <location>
        <begin position="273"/>
        <end position="287"/>
    </location>
</feature>
<dbReference type="Proteomes" id="UP001286313">
    <property type="component" value="Unassembled WGS sequence"/>
</dbReference>
<feature type="region of interest" description="Disordered" evidence="5">
    <location>
        <begin position="486"/>
        <end position="510"/>
    </location>
</feature>
<feature type="region of interest" description="Disordered" evidence="5">
    <location>
        <begin position="329"/>
        <end position="352"/>
    </location>
</feature>
<reference evidence="8" key="1">
    <citation type="submission" date="2023-10" db="EMBL/GenBank/DDBJ databases">
        <title>Genome assemblies of two species of porcelain crab, Petrolisthes cinctipes and Petrolisthes manimaculis (Anomura: Porcellanidae).</title>
        <authorList>
            <person name="Angst P."/>
        </authorList>
    </citation>
    <scope>NUCLEOTIDE SEQUENCE</scope>
    <source>
        <strain evidence="8">PB745_01</strain>
        <tissue evidence="8">Gill</tissue>
    </source>
</reference>
<dbReference type="InterPro" id="IPR043203">
    <property type="entry name" value="VGCC_Ca_Na"/>
</dbReference>
<keyword evidence="3 6" id="KW-1133">Transmembrane helix</keyword>
<feature type="domain" description="Ion transport" evidence="7">
    <location>
        <begin position="1"/>
        <end position="226"/>
    </location>
</feature>
<feature type="compositionally biased region" description="Polar residues" evidence="5">
    <location>
        <begin position="429"/>
        <end position="438"/>
    </location>
</feature>
<feature type="region of interest" description="Disordered" evidence="5">
    <location>
        <begin position="254"/>
        <end position="311"/>
    </location>
</feature>
<dbReference type="GO" id="GO:0086010">
    <property type="term" value="P:membrane depolarization during action potential"/>
    <property type="evidence" value="ECO:0007669"/>
    <property type="project" value="TreeGrafter"/>
</dbReference>
<comment type="subcellular location">
    <subcellularLocation>
        <location evidence="1">Membrane</location>
        <topology evidence="1">Multi-pass membrane protein</topology>
    </subcellularLocation>
</comment>
<evidence type="ECO:0000313" key="9">
    <source>
        <dbReference type="Proteomes" id="UP001286313"/>
    </source>
</evidence>
<feature type="transmembrane region" description="Helical" evidence="6">
    <location>
        <begin position="154"/>
        <end position="171"/>
    </location>
</feature>
<dbReference type="Gene3D" id="1.10.287.70">
    <property type="match status" value="1"/>
</dbReference>
<feature type="transmembrane region" description="Helical" evidence="6">
    <location>
        <begin position="103"/>
        <end position="134"/>
    </location>
</feature>
<dbReference type="PANTHER" id="PTHR10037">
    <property type="entry name" value="VOLTAGE-GATED CATION CHANNEL CALCIUM AND SODIUM"/>
    <property type="match status" value="1"/>
</dbReference>
<feature type="transmembrane region" description="Helical" evidence="6">
    <location>
        <begin position="192"/>
        <end position="217"/>
    </location>
</feature>
<dbReference type="Gene3D" id="1.20.120.350">
    <property type="entry name" value="Voltage-gated potassium channels. Chain C"/>
    <property type="match status" value="1"/>
</dbReference>
<accession>A0AAE1KP28</accession>
<evidence type="ECO:0000256" key="2">
    <source>
        <dbReference type="ARBA" id="ARBA00022692"/>
    </source>
</evidence>
<evidence type="ECO:0000256" key="1">
    <source>
        <dbReference type="ARBA" id="ARBA00004141"/>
    </source>
</evidence>
<name>A0AAE1KP28_PETCI</name>
<dbReference type="InterPro" id="IPR005821">
    <property type="entry name" value="Ion_trans_dom"/>
</dbReference>
<feature type="region of interest" description="Disordered" evidence="5">
    <location>
        <begin position="402"/>
        <end position="442"/>
    </location>
</feature>
<proteinExistence type="predicted"/>
<dbReference type="EMBL" id="JAWQEG010001728">
    <property type="protein sequence ID" value="KAK3877075.1"/>
    <property type="molecule type" value="Genomic_DNA"/>
</dbReference>
<dbReference type="FunFam" id="1.10.287.70:FF:000370">
    <property type="entry name" value="Sodium channel protein 60E"/>
    <property type="match status" value="1"/>
</dbReference>
<dbReference type="SUPFAM" id="SSF81324">
    <property type="entry name" value="Voltage-gated potassium channels"/>
    <property type="match status" value="1"/>
</dbReference>
<keyword evidence="9" id="KW-1185">Reference proteome</keyword>
<evidence type="ECO:0000256" key="5">
    <source>
        <dbReference type="SAM" id="MobiDB-lite"/>
    </source>
</evidence>
<dbReference type="GO" id="GO:0019228">
    <property type="term" value="P:neuronal action potential"/>
    <property type="evidence" value="ECO:0007669"/>
    <property type="project" value="TreeGrafter"/>
</dbReference>
<feature type="transmembrane region" description="Helical" evidence="6">
    <location>
        <begin position="59"/>
        <end position="83"/>
    </location>
</feature>
<dbReference type="GO" id="GO:0001518">
    <property type="term" value="C:voltage-gated sodium channel complex"/>
    <property type="evidence" value="ECO:0007669"/>
    <property type="project" value="TreeGrafter"/>
</dbReference>
<dbReference type="GO" id="GO:0005248">
    <property type="term" value="F:voltage-gated sodium channel activity"/>
    <property type="evidence" value="ECO:0007669"/>
    <property type="project" value="TreeGrafter"/>
</dbReference>
<evidence type="ECO:0000259" key="7">
    <source>
        <dbReference type="Pfam" id="PF00520"/>
    </source>
</evidence>
<dbReference type="InterPro" id="IPR027359">
    <property type="entry name" value="Volt_channel_dom_sf"/>
</dbReference>
<evidence type="ECO:0000256" key="4">
    <source>
        <dbReference type="ARBA" id="ARBA00023136"/>
    </source>
</evidence>
<organism evidence="8 9">
    <name type="scientific">Petrolisthes cinctipes</name>
    <name type="common">Flat porcelain crab</name>
    <dbReference type="NCBI Taxonomy" id="88211"/>
    <lineage>
        <taxon>Eukaryota</taxon>
        <taxon>Metazoa</taxon>
        <taxon>Ecdysozoa</taxon>
        <taxon>Arthropoda</taxon>
        <taxon>Crustacea</taxon>
        <taxon>Multicrustacea</taxon>
        <taxon>Malacostraca</taxon>
        <taxon>Eumalacostraca</taxon>
        <taxon>Eucarida</taxon>
        <taxon>Decapoda</taxon>
        <taxon>Pleocyemata</taxon>
        <taxon>Anomura</taxon>
        <taxon>Galatheoidea</taxon>
        <taxon>Porcellanidae</taxon>
        <taxon>Petrolisthes</taxon>
    </lineage>
</organism>
<comment type="caution">
    <text evidence="8">The sequence shown here is derived from an EMBL/GenBank/DDBJ whole genome shotgun (WGS) entry which is preliminary data.</text>
</comment>
<evidence type="ECO:0000256" key="6">
    <source>
        <dbReference type="SAM" id="Phobius"/>
    </source>
</evidence>
<dbReference type="Pfam" id="PF00520">
    <property type="entry name" value="Ion_trans"/>
    <property type="match status" value="1"/>
</dbReference>
<keyword evidence="2 6" id="KW-0812">Transmembrane</keyword>
<dbReference type="AlphaFoldDB" id="A0AAE1KP28"/>
<protein>
    <recommendedName>
        <fullName evidence="7">Ion transport domain-containing protein</fullName>
    </recommendedName>
</protein>
<dbReference type="PANTHER" id="PTHR10037:SF62">
    <property type="entry name" value="SODIUM CHANNEL PROTEIN 60E"/>
    <property type="match status" value="1"/>
</dbReference>
<keyword evidence="4 6" id="KW-0472">Membrane</keyword>
<gene>
    <name evidence="8" type="ORF">Pcinc_018184</name>
</gene>
<feature type="compositionally biased region" description="Acidic residues" evidence="5">
    <location>
        <begin position="259"/>
        <end position="272"/>
    </location>
</feature>
<evidence type="ECO:0000313" key="8">
    <source>
        <dbReference type="EMBL" id="KAK3877075.1"/>
    </source>
</evidence>
<feature type="compositionally biased region" description="Basic and acidic residues" evidence="5">
    <location>
        <begin position="402"/>
        <end position="412"/>
    </location>
</feature>
<evidence type="ECO:0000256" key="3">
    <source>
        <dbReference type="ARBA" id="ARBA00022989"/>
    </source>
</evidence>